<dbReference type="Proteomes" id="UP001467690">
    <property type="component" value="Unassembled WGS sequence"/>
</dbReference>
<dbReference type="InterPro" id="IPR034122">
    <property type="entry name" value="Retropepsin-like_bacterial"/>
</dbReference>
<feature type="transmembrane region" description="Helical" evidence="1">
    <location>
        <begin position="12"/>
        <end position="29"/>
    </location>
</feature>
<evidence type="ECO:0000256" key="1">
    <source>
        <dbReference type="SAM" id="Phobius"/>
    </source>
</evidence>
<gene>
    <name evidence="2" type="ORF">ABS311_15100</name>
</gene>
<keyword evidence="2" id="KW-0378">Hydrolase</keyword>
<dbReference type="Gene3D" id="2.40.70.10">
    <property type="entry name" value="Acid Proteases"/>
    <property type="match status" value="1"/>
</dbReference>
<keyword evidence="1" id="KW-1133">Transmembrane helix</keyword>
<dbReference type="PROSITE" id="PS00141">
    <property type="entry name" value="ASP_PROTEASE"/>
    <property type="match status" value="1"/>
</dbReference>
<evidence type="ECO:0000313" key="3">
    <source>
        <dbReference type="Proteomes" id="UP001467690"/>
    </source>
</evidence>
<accession>A0ABV1RJU1</accession>
<keyword evidence="1" id="KW-0472">Membrane</keyword>
<dbReference type="RefSeq" id="WP_246072307.1">
    <property type="nucleotide sequence ID" value="NZ_CP041660.1"/>
</dbReference>
<dbReference type="SUPFAM" id="SSF50630">
    <property type="entry name" value="Acid proteases"/>
    <property type="match status" value="1"/>
</dbReference>
<dbReference type="Pfam" id="PF13975">
    <property type="entry name" value="gag-asp_proteas"/>
    <property type="match status" value="1"/>
</dbReference>
<proteinExistence type="predicted"/>
<dbReference type="GO" id="GO:0016787">
    <property type="term" value="F:hydrolase activity"/>
    <property type="evidence" value="ECO:0007669"/>
    <property type="project" value="UniProtKB-KW"/>
</dbReference>
<dbReference type="EC" id="3.4.23.-" evidence="2"/>
<dbReference type="InterPro" id="IPR001969">
    <property type="entry name" value="Aspartic_peptidase_AS"/>
</dbReference>
<dbReference type="NCBIfam" id="TIGR02281">
    <property type="entry name" value="clan_AA_DTGA"/>
    <property type="match status" value="1"/>
</dbReference>
<protein>
    <submittedName>
        <fullName evidence="2">Retropepsin-like aspartic protease</fullName>
        <ecNumber evidence="2">3.4.23.-</ecNumber>
    </submittedName>
</protein>
<dbReference type="CDD" id="cd05483">
    <property type="entry name" value="retropepsin_like_bacteria"/>
    <property type="match status" value="1"/>
</dbReference>
<sequence>MDPDYSQKTGKIMSYAAWIIAFFLLTYFFEGYLNKKENPNQNPESYYTNQGAIEVKLERNQHGHYVTNGKINQQIVTFLLDTGATNVSVPENIAKRLNLPYGPSQRVGTANGSINVYQTRIDVLEIGDIKLRNVAANINPYMQGEQILLGMSVLKRIEFTQRGSTLTLKQY</sequence>
<dbReference type="InterPro" id="IPR021109">
    <property type="entry name" value="Peptidase_aspartic_dom_sf"/>
</dbReference>
<organism evidence="2 3">
    <name type="scientific">Catenovulum sediminis</name>
    <dbReference type="NCBI Taxonomy" id="1740262"/>
    <lineage>
        <taxon>Bacteria</taxon>
        <taxon>Pseudomonadati</taxon>
        <taxon>Pseudomonadota</taxon>
        <taxon>Gammaproteobacteria</taxon>
        <taxon>Alteromonadales</taxon>
        <taxon>Alteromonadaceae</taxon>
        <taxon>Catenovulum</taxon>
    </lineage>
</organism>
<evidence type="ECO:0000313" key="2">
    <source>
        <dbReference type="EMBL" id="MER2493208.1"/>
    </source>
</evidence>
<reference evidence="2 3" key="1">
    <citation type="submission" date="2024-06" db="EMBL/GenBank/DDBJ databases">
        <authorList>
            <person name="Chen R.Y."/>
        </authorList>
    </citation>
    <scope>NUCLEOTIDE SEQUENCE [LARGE SCALE GENOMIC DNA]</scope>
    <source>
        <strain evidence="2 3">D2</strain>
    </source>
</reference>
<dbReference type="EMBL" id="JBELOE010000255">
    <property type="protein sequence ID" value="MER2493208.1"/>
    <property type="molecule type" value="Genomic_DNA"/>
</dbReference>
<name>A0ABV1RJU1_9ALTE</name>
<keyword evidence="1" id="KW-0812">Transmembrane</keyword>
<dbReference type="InterPro" id="IPR011969">
    <property type="entry name" value="Clan_AA_Asp_peptidase_C"/>
</dbReference>
<keyword evidence="3" id="KW-1185">Reference proteome</keyword>
<comment type="caution">
    <text evidence="2">The sequence shown here is derived from an EMBL/GenBank/DDBJ whole genome shotgun (WGS) entry which is preliminary data.</text>
</comment>